<reference evidence="2" key="1">
    <citation type="submission" date="2020-11" db="EMBL/GenBank/DDBJ databases">
        <authorList>
            <consortium name="DOE Joint Genome Institute"/>
            <person name="Ahrendt S."/>
            <person name="Riley R."/>
            <person name="Andreopoulos W."/>
            <person name="LaButti K."/>
            <person name="Pangilinan J."/>
            <person name="Ruiz-duenas F.J."/>
            <person name="Barrasa J.M."/>
            <person name="Sanchez-Garcia M."/>
            <person name="Camarero S."/>
            <person name="Miyauchi S."/>
            <person name="Serrano A."/>
            <person name="Linde D."/>
            <person name="Babiker R."/>
            <person name="Drula E."/>
            <person name="Ayuso-Fernandez I."/>
            <person name="Pacheco R."/>
            <person name="Padilla G."/>
            <person name="Ferreira P."/>
            <person name="Barriuso J."/>
            <person name="Kellner H."/>
            <person name="Castanera R."/>
            <person name="Alfaro M."/>
            <person name="Ramirez L."/>
            <person name="Pisabarro A.G."/>
            <person name="Kuo A."/>
            <person name="Tritt A."/>
            <person name="Lipzen A."/>
            <person name="He G."/>
            <person name="Yan M."/>
            <person name="Ng V."/>
            <person name="Cullen D."/>
            <person name="Martin F."/>
            <person name="Rosso M.-N."/>
            <person name="Henrissat B."/>
            <person name="Hibbett D."/>
            <person name="Martinez A.T."/>
            <person name="Grigoriev I.V."/>
        </authorList>
    </citation>
    <scope>NUCLEOTIDE SEQUENCE</scope>
    <source>
        <strain evidence="2">AH 44721</strain>
    </source>
</reference>
<dbReference type="Proteomes" id="UP000724874">
    <property type="component" value="Unassembled WGS sequence"/>
</dbReference>
<name>A0A9P5NDB2_GYMJU</name>
<gene>
    <name evidence="2" type="ORF">CPB84DRAFT_1852841</name>
</gene>
<organism evidence="2 3">
    <name type="scientific">Gymnopilus junonius</name>
    <name type="common">Spectacular rustgill mushroom</name>
    <name type="synonym">Gymnopilus spectabilis subsp. junonius</name>
    <dbReference type="NCBI Taxonomy" id="109634"/>
    <lineage>
        <taxon>Eukaryota</taxon>
        <taxon>Fungi</taxon>
        <taxon>Dikarya</taxon>
        <taxon>Basidiomycota</taxon>
        <taxon>Agaricomycotina</taxon>
        <taxon>Agaricomycetes</taxon>
        <taxon>Agaricomycetidae</taxon>
        <taxon>Agaricales</taxon>
        <taxon>Agaricineae</taxon>
        <taxon>Hymenogastraceae</taxon>
        <taxon>Gymnopilus</taxon>
    </lineage>
</organism>
<proteinExistence type="predicted"/>
<evidence type="ECO:0000256" key="1">
    <source>
        <dbReference type="SAM" id="MobiDB-lite"/>
    </source>
</evidence>
<feature type="region of interest" description="Disordered" evidence="1">
    <location>
        <begin position="157"/>
        <end position="196"/>
    </location>
</feature>
<sequence>MSITNRWIKRAENEPKDIEFIFNPPGKYPIPQVRVAGSNDYASPLLPHRIYAPPLSYVSSPLPLHCLLNPAGGILDSCLTPLYARSRQARCRCLPPSLFITSTATLLLSLVREEPARSVLPPPFSTRRLPPSSFVATTATSPPPFSTCRLPPSSFVTVTATSPPPSPARHLRRMQERDGGVSSPPPSTAHSTEPEAFSTGTCPLICTIETPPQPTATSLASGRWFFHRRAARMAEPVVCTAAALLSPPLMLPFNLM</sequence>
<evidence type="ECO:0000313" key="3">
    <source>
        <dbReference type="Proteomes" id="UP000724874"/>
    </source>
</evidence>
<dbReference type="EMBL" id="JADNYJ010000177">
    <property type="protein sequence ID" value="KAF8876896.1"/>
    <property type="molecule type" value="Genomic_DNA"/>
</dbReference>
<keyword evidence="3" id="KW-1185">Reference proteome</keyword>
<accession>A0A9P5NDB2</accession>
<comment type="caution">
    <text evidence="2">The sequence shown here is derived from an EMBL/GenBank/DDBJ whole genome shotgun (WGS) entry which is preliminary data.</text>
</comment>
<dbReference type="AlphaFoldDB" id="A0A9P5NDB2"/>
<evidence type="ECO:0000313" key="2">
    <source>
        <dbReference type="EMBL" id="KAF8876896.1"/>
    </source>
</evidence>
<protein>
    <submittedName>
        <fullName evidence="2">Uncharacterized protein</fullName>
    </submittedName>
</protein>